<sequence length="75" mass="8506">MAKEPIKVGDVVSVPEVKFLGQTTIPGQLGAVVDLKEPRKGWNRQKLVIVLLDRTQTKQEFYEKDLERVKLSGKE</sequence>
<proteinExistence type="predicted"/>
<evidence type="ECO:0000313" key="1">
    <source>
        <dbReference type="EMBL" id="ATO43391.1"/>
    </source>
</evidence>
<dbReference type="KEGG" id="lcy:LC20004_05480"/>
<organism evidence="1 2">
    <name type="scientific">Loigolactobacillus coryniformis subsp. torquens DSM 20004 = KCTC 3535</name>
    <dbReference type="NCBI Taxonomy" id="1423822"/>
    <lineage>
        <taxon>Bacteria</taxon>
        <taxon>Bacillati</taxon>
        <taxon>Bacillota</taxon>
        <taxon>Bacilli</taxon>
        <taxon>Lactobacillales</taxon>
        <taxon>Lactobacillaceae</taxon>
        <taxon>Loigolactobacillus</taxon>
    </lineage>
</organism>
<dbReference type="RefSeq" id="WP_010012991.1">
    <property type="nucleotide sequence ID" value="NZ_AEOS01000102.1"/>
</dbReference>
<dbReference type="Proteomes" id="UP000223559">
    <property type="component" value="Chromosome"/>
</dbReference>
<dbReference type="AlphaFoldDB" id="A0A2D1KMS5"/>
<gene>
    <name evidence="1" type="ORF">LC20004_05480</name>
</gene>
<evidence type="ECO:0000313" key="2">
    <source>
        <dbReference type="Proteomes" id="UP000223559"/>
    </source>
</evidence>
<keyword evidence="2" id="KW-1185">Reference proteome</keyword>
<accession>A0A2D1KMS5</accession>
<dbReference type="EMBL" id="CP017697">
    <property type="protein sequence ID" value="ATO43391.1"/>
    <property type="molecule type" value="Genomic_DNA"/>
</dbReference>
<protein>
    <submittedName>
        <fullName evidence="1">Uncharacterized protein</fullName>
    </submittedName>
</protein>
<reference evidence="1 2" key="1">
    <citation type="submission" date="2016-10" db="EMBL/GenBank/DDBJ databases">
        <title>The whole genome sequencing and assembly of L. cotyniformis subsp. torquens DSM 20004 strain.</title>
        <authorList>
            <person name="Park M.-K."/>
            <person name="Lee Y.-J."/>
            <person name="Yi H."/>
            <person name="Bahn Y.-S."/>
            <person name="Kim J.F."/>
            <person name="Lee D.-W."/>
        </authorList>
    </citation>
    <scope>NUCLEOTIDE SEQUENCE [LARGE SCALE GENOMIC DNA]</scope>
    <source>
        <strain evidence="1 2">DSM 20004</strain>
    </source>
</reference>
<name>A0A2D1KMS5_9LACO</name>